<sequence length="218" mass="24963">MTIGSEVFAAVGEHMMKEVKIIGITGGSGSGKSTIVRKIGEVCSDFVFIPQDNYYRSASFISNENITAFNFDHPDAFDIELLYEHLRALKEGRSIEMPLYDFVHHRRKEESVHVEPKPLVIIEGLMVLYDKQVRDLLDLKLYVDTPDDIRFIRRLKRDIAERGRTVESVCNQYLEVVRPGHFNFIEPTKVFADIIIPEGGYNENALSVLIPFVKELSR</sequence>
<keyword evidence="8 17" id="KW-0808">Transferase</keyword>
<dbReference type="GO" id="GO:0005737">
    <property type="term" value="C:cytoplasm"/>
    <property type="evidence" value="ECO:0007669"/>
    <property type="project" value="UniProtKB-SubCell"/>
</dbReference>
<keyword evidence="7" id="KW-0963">Cytoplasm</keyword>
<comment type="pathway">
    <text evidence="3">Pyrimidine metabolism; CTP biosynthesis via salvage pathway; CTP from cytidine: step 1/3.</text>
</comment>
<dbReference type="HAMAP" id="MF_00551">
    <property type="entry name" value="Uridine_kinase"/>
    <property type="match status" value="1"/>
</dbReference>
<comment type="subcellular location">
    <subcellularLocation>
        <location evidence="1">Cytoplasm</location>
    </subcellularLocation>
</comment>
<dbReference type="Gene3D" id="3.40.50.300">
    <property type="entry name" value="P-loop containing nucleotide triphosphate hydrolases"/>
    <property type="match status" value="1"/>
</dbReference>
<evidence type="ECO:0000313" key="17">
    <source>
        <dbReference type="EMBL" id="MPM07998.1"/>
    </source>
</evidence>
<keyword evidence="11" id="KW-0067">ATP-binding</keyword>
<evidence type="ECO:0000256" key="14">
    <source>
        <dbReference type="ARBA" id="ARBA00047436"/>
    </source>
</evidence>
<dbReference type="GO" id="GO:0005524">
    <property type="term" value="F:ATP binding"/>
    <property type="evidence" value="ECO:0007669"/>
    <property type="project" value="UniProtKB-KW"/>
</dbReference>
<comment type="catalytic activity">
    <reaction evidence="14">
        <text>cytidine + ATP = CMP + ADP + H(+)</text>
        <dbReference type="Rhea" id="RHEA:24674"/>
        <dbReference type="ChEBI" id="CHEBI:15378"/>
        <dbReference type="ChEBI" id="CHEBI:17562"/>
        <dbReference type="ChEBI" id="CHEBI:30616"/>
        <dbReference type="ChEBI" id="CHEBI:60377"/>
        <dbReference type="ChEBI" id="CHEBI:456216"/>
        <dbReference type="EC" id="2.7.1.48"/>
    </reaction>
</comment>
<dbReference type="InterPro" id="IPR000764">
    <property type="entry name" value="Uridine_kinase-like"/>
</dbReference>
<dbReference type="UniPathway" id="UPA00579">
    <property type="reaction ID" value="UER00640"/>
</dbReference>
<dbReference type="EMBL" id="VSSQ01001399">
    <property type="protein sequence ID" value="MPM07998.1"/>
    <property type="molecule type" value="Genomic_DNA"/>
</dbReference>
<protein>
    <recommendedName>
        <fullName evidence="6">Uridine kinase</fullName>
        <ecNumber evidence="5">2.7.1.48</ecNumber>
    </recommendedName>
    <alternativeName>
        <fullName evidence="12">Cytidine monophosphokinase</fullName>
    </alternativeName>
    <alternativeName>
        <fullName evidence="13">Uridine monophosphokinase</fullName>
    </alternativeName>
</protein>
<comment type="caution">
    <text evidence="17">The sequence shown here is derived from an EMBL/GenBank/DDBJ whole genome shotgun (WGS) entry which is preliminary data.</text>
</comment>
<dbReference type="SUPFAM" id="SSF52540">
    <property type="entry name" value="P-loop containing nucleoside triphosphate hydrolases"/>
    <property type="match status" value="1"/>
</dbReference>
<dbReference type="GO" id="GO:0044206">
    <property type="term" value="P:UMP salvage"/>
    <property type="evidence" value="ECO:0007669"/>
    <property type="project" value="UniProtKB-UniPathway"/>
</dbReference>
<keyword evidence="9" id="KW-0547">Nucleotide-binding</keyword>
<gene>
    <name evidence="17" type="primary">udk_23</name>
    <name evidence="17" type="ORF">SDC9_54310</name>
</gene>
<comment type="similarity">
    <text evidence="4">Belongs to the uridine kinase family.</text>
</comment>
<accession>A0A644WWY9</accession>
<reference evidence="17" key="1">
    <citation type="submission" date="2019-08" db="EMBL/GenBank/DDBJ databases">
        <authorList>
            <person name="Kucharzyk K."/>
            <person name="Murdoch R.W."/>
            <person name="Higgins S."/>
            <person name="Loffler F."/>
        </authorList>
    </citation>
    <scope>NUCLEOTIDE SEQUENCE</scope>
</reference>
<dbReference type="GO" id="GO:0004849">
    <property type="term" value="F:uridine kinase activity"/>
    <property type="evidence" value="ECO:0007669"/>
    <property type="project" value="UniProtKB-EC"/>
</dbReference>
<dbReference type="EC" id="2.7.1.48" evidence="5"/>
<evidence type="ECO:0000256" key="4">
    <source>
        <dbReference type="ARBA" id="ARBA00005408"/>
    </source>
</evidence>
<evidence type="ECO:0000256" key="1">
    <source>
        <dbReference type="ARBA" id="ARBA00004496"/>
    </source>
</evidence>
<dbReference type="PANTHER" id="PTHR10285">
    <property type="entry name" value="URIDINE KINASE"/>
    <property type="match status" value="1"/>
</dbReference>
<dbReference type="InterPro" id="IPR026008">
    <property type="entry name" value="Uridine_kinase"/>
</dbReference>
<dbReference type="NCBIfam" id="NF004018">
    <property type="entry name" value="PRK05480.1"/>
    <property type="match status" value="1"/>
</dbReference>
<evidence type="ECO:0000256" key="5">
    <source>
        <dbReference type="ARBA" id="ARBA00012137"/>
    </source>
</evidence>
<evidence type="ECO:0000256" key="10">
    <source>
        <dbReference type="ARBA" id="ARBA00022777"/>
    </source>
</evidence>
<comment type="pathway">
    <text evidence="2">Pyrimidine metabolism; UMP biosynthesis via salvage pathway; UMP from uridine: step 1/1.</text>
</comment>
<evidence type="ECO:0000256" key="6">
    <source>
        <dbReference type="ARBA" id="ARBA00021478"/>
    </source>
</evidence>
<dbReference type="InterPro" id="IPR027417">
    <property type="entry name" value="P-loop_NTPase"/>
</dbReference>
<evidence type="ECO:0000256" key="2">
    <source>
        <dbReference type="ARBA" id="ARBA00004690"/>
    </source>
</evidence>
<dbReference type="UniPathway" id="UPA00574">
    <property type="reaction ID" value="UER00637"/>
</dbReference>
<name>A0A644WWY9_9ZZZZ</name>
<proteinExistence type="inferred from homology"/>
<evidence type="ECO:0000256" key="11">
    <source>
        <dbReference type="ARBA" id="ARBA00022840"/>
    </source>
</evidence>
<evidence type="ECO:0000256" key="15">
    <source>
        <dbReference type="ARBA" id="ARBA00048909"/>
    </source>
</evidence>
<evidence type="ECO:0000256" key="13">
    <source>
        <dbReference type="ARBA" id="ARBA00031452"/>
    </source>
</evidence>
<keyword evidence="10 17" id="KW-0418">Kinase</keyword>
<evidence type="ECO:0000256" key="7">
    <source>
        <dbReference type="ARBA" id="ARBA00022490"/>
    </source>
</evidence>
<dbReference type="NCBIfam" id="TIGR00235">
    <property type="entry name" value="udk"/>
    <property type="match status" value="1"/>
</dbReference>
<evidence type="ECO:0000256" key="12">
    <source>
        <dbReference type="ARBA" id="ARBA00030641"/>
    </source>
</evidence>
<evidence type="ECO:0000256" key="9">
    <source>
        <dbReference type="ARBA" id="ARBA00022741"/>
    </source>
</evidence>
<organism evidence="17">
    <name type="scientific">bioreactor metagenome</name>
    <dbReference type="NCBI Taxonomy" id="1076179"/>
    <lineage>
        <taxon>unclassified sequences</taxon>
        <taxon>metagenomes</taxon>
        <taxon>ecological metagenomes</taxon>
    </lineage>
</organism>
<dbReference type="InterPro" id="IPR006083">
    <property type="entry name" value="PRK/URK"/>
</dbReference>
<dbReference type="PRINTS" id="PR00988">
    <property type="entry name" value="URIDINKINASE"/>
</dbReference>
<evidence type="ECO:0000256" key="8">
    <source>
        <dbReference type="ARBA" id="ARBA00022679"/>
    </source>
</evidence>
<dbReference type="GO" id="GO:0043771">
    <property type="term" value="F:cytidine kinase activity"/>
    <property type="evidence" value="ECO:0007669"/>
    <property type="project" value="RHEA"/>
</dbReference>
<comment type="catalytic activity">
    <reaction evidence="15">
        <text>uridine + ATP = UMP + ADP + H(+)</text>
        <dbReference type="Rhea" id="RHEA:16825"/>
        <dbReference type="ChEBI" id="CHEBI:15378"/>
        <dbReference type="ChEBI" id="CHEBI:16704"/>
        <dbReference type="ChEBI" id="CHEBI:30616"/>
        <dbReference type="ChEBI" id="CHEBI:57865"/>
        <dbReference type="ChEBI" id="CHEBI:456216"/>
        <dbReference type="EC" id="2.7.1.48"/>
    </reaction>
</comment>
<evidence type="ECO:0000256" key="3">
    <source>
        <dbReference type="ARBA" id="ARBA00004784"/>
    </source>
</evidence>
<dbReference type="AlphaFoldDB" id="A0A644WWY9"/>
<dbReference type="CDD" id="cd02023">
    <property type="entry name" value="UMPK"/>
    <property type="match status" value="1"/>
</dbReference>
<feature type="domain" description="Phosphoribulokinase/uridine kinase" evidence="16">
    <location>
        <begin position="21"/>
        <end position="202"/>
    </location>
</feature>
<dbReference type="GO" id="GO:0044211">
    <property type="term" value="P:CTP salvage"/>
    <property type="evidence" value="ECO:0007669"/>
    <property type="project" value="UniProtKB-UniPathway"/>
</dbReference>
<dbReference type="Pfam" id="PF00485">
    <property type="entry name" value="PRK"/>
    <property type="match status" value="1"/>
</dbReference>
<evidence type="ECO:0000259" key="16">
    <source>
        <dbReference type="Pfam" id="PF00485"/>
    </source>
</evidence>